<proteinExistence type="predicted"/>
<dbReference type="InterPro" id="IPR016024">
    <property type="entry name" value="ARM-type_fold"/>
</dbReference>
<keyword evidence="9" id="KW-1185">Reference proteome</keyword>
<gene>
    <name evidence="8" type="ORF">HK105_203415</name>
</gene>
<comment type="caution">
    <text evidence="8">The sequence shown here is derived from an EMBL/GenBank/DDBJ whole genome shotgun (WGS) entry which is preliminary data.</text>
</comment>
<evidence type="ECO:0000256" key="3">
    <source>
        <dbReference type="ARBA" id="ARBA00022490"/>
    </source>
</evidence>
<dbReference type="Pfam" id="PF00514">
    <property type="entry name" value="Arm"/>
    <property type="match status" value="2"/>
</dbReference>
<reference evidence="8 9" key="1">
    <citation type="submission" date="2023-09" db="EMBL/GenBank/DDBJ databases">
        <title>Pangenome analysis of Batrachochytrium dendrobatidis and related Chytrids.</title>
        <authorList>
            <person name="Yacoub M.N."/>
            <person name="Stajich J.E."/>
            <person name="James T.Y."/>
        </authorList>
    </citation>
    <scope>NUCLEOTIDE SEQUENCE [LARGE SCALE GENOMIC DNA]</scope>
    <source>
        <strain evidence="8 9">JEL0888</strain>
    </source>
</reference>
<evidence type="ECO:0000256" key="4">
    <source>
        <dbReference type="ARBA" id="ARBA00022737"/>
    </source>
</evidence>
<evidence type="ECO:0000256" key="1">
    <source>
        <dbReference type="ARBA" id="ARBA00004123"/>
    </source>
</evidence>
<dbReference type="InterPro" id="IPR011989">
    <property type="entry name" value="ARM-like"/>
</dbReference>
<feature type="region of interest" description="Disordered" evidence="7">
    <location>
        <begin position="701"/>
        <end position="744"/>
    </location>
</feature>
<comment type="subcellular location">
    <subcellularLocation>
        <location evidence="2">Cytoplasm</location>
    </subcellularLocation>
    <subcellularLocation>
        <location evidence="1">Nucleus</location>
    </subcellularLocation>
</comment>
<evidence type="ECO:0000256" key="5">
    <source>
        <dbReference type="ARBA" id="ARBA00023242"/>
    </source>
</evidence>
<evidence type="ECO:0008006" key="10">
    <source>
        <dbReference type="Google" id="ProtNLM"/>
    </source>
</evidence>
<organism evidence="8 9">
    <name type="scientific">Polyrhizophydium stewartii</name>
    <dbReference type="NCBI Taxonomy" id="2732419"/>
    <lineage>
        <taxon>Eukaryota</taxon>
        <taxon>Fungi</taxon>
        <taxon>Fungi incertae sedis</taxon>
        <taxon>Chytridiomycota</taxon>
        <taxon>Chytridiomycota incertae sedis</taxon>
        <taxon>Chytridiomycetes</taxon>
        <taxon>Rhizophydiales</taxon>
        <taxon>Rhizophydiales incertae sedis</taxon>
        <taxon>Polyrhizophydium</taxon>
    </lineage>
</organism>
<dbReference type="SMART" id="SM00185">
    <property type="entry name" value="ARM"/>
    <property type="match status" value="8"/>
</dbReference>
<evidence type="ECO:0000256" key="7">
    <source>
        <dbReference type="SAM" id="MobiDB-lite"/>
    </source>
</evidence>
<evidence type="ECO:0000256" key="2">
    <source>
        <dbReference type="ARBA" id="ARBA00004496"/>
    </source>
</evidence>
<keyword evidence="5" id="KW-0539">Nucleus</keyword>
<protein>
    <recommendedName>
        <fullName evidence="10">Armadillo repeat-containing protein 8</fullName>
    </recommendedName>
</protein>
<name>A0ABR4NBV1_9FUNG</name>
<keyword evidence="4" id="KW-0677">Repeat</keyword>
<dbReference type="PANTHER" id="PTHR15651">
    <property type="entry name" value="ARMADILLO REPEAT-CONTAINING PROTEIN 8"/>
    <property type="match status" value="1"/>
</dbReference>
<dbReference type="PROSITE" id="PS50176">
    <property type="entry name" value="ARM_REPEAT"/>
    <property type="match status" value="1"/>
</dbReference>
<evidence type="ECO:0000256" key="6">
    <source>
        <dbReference type="PROSITE-ProRule" id="PRU00259"/>
    </source>
</evidence>
<keyword evidence="3" id="KW-0963">Cytoplasm</keyword>
<dbReference type="Proteomes" id="UP001527925">
    <property type="component" value="Unassembled WGS sequence"/>
</dbReference>
<accession>A0ABR4NBV1</accession>
<feature type="repeat" description="ARM" evidence="6">
    <location>
        <begin position="505"/>
        <end position="539"/>
    </location>
</feature>
<dbReference type="PANTHER" id="PTHR15651:SF7">
    <property type="entry name" value="ARMADILLO REPEAT-CONTAINING PROTEIN 8"/>
    <property type="match status" value="1"/>
</dbReference>
<dbReference type="InterPro" id="IPR038739">
    <property type="entry name" value="ARMC8/Vid28"/>
</dbReference>
<evidence type="ECO:0000313" key="9">
    <source>
        <dbReference type="Proteomes" id="UP001527925"/>
    </source>
</evidence>
<sequence>MTVVAQSKHQLAVEALARRESPQHVREAVRFIKNVIIGNPTKKDHYLHSLDLAPRMVECLRVFGAETELCMEIATVVASLANGCDQNVATLVAAGIMPPLFSALSSPDPRLVDAGVRALRSIVQRPALPGEQVFELAHIQGLTALVADAAENPSSISIHIAEVTAIILARIAESSTAARDAVAVGGTISSLVKWLDPRWSSTPRVQEAVLDCLASLSLDNTRVARSISMSKLPDGQRVVNAAFSLVRDKRPSMRLAAASCITNMHRAMAIPRELQPSIVLVLLPTVIRLFSDAAQQASAGSAGYPGLATISERAMALFATLVADNQELQTAAMEADAIVKLAQIITGLAAAEATAEQGSKSAKQAKQHGVSWDMPRSPDAFAGLAVSAAAAVDRQRESALQAVADVCGLKEECRKQVIDAKLLPHIVASLSHHSTGVRKAACRCTRSLSRSVKNLRTSLMDAGIAAPLFNLLFDTSIDVQIEASATLCNIVLDFSPMKKIVLEKGGVKRLVELVAQPNILLRRNALWALKNMTFQNDSEIKRDVMQHLGWDKLLVLMDDGDLVIQEQALNLLRNLACGKESANIFGVLERKLQTMAAHPEIVLQTLYIIVNLGIGNLEHKTAMMARTGLLQHTFAFLDHENPQIRVAAIWCVINLTWMDDPGARERVIALSALGIEEKLRRLVNDDNLDVKDRAATALSNMQGSLSAAGGSSSTAQPTSATGQTAPTVGDSSPAAQHDSSDTML</sequence>
<feature type="compositionally biased region" description="Low complexity" evidence="7">
    <location>
        <begin position="706"/>
        <end position="727"/>
    </location>
</feature>
<dbReference type="InterPro" id="IPR000225">
    <property type="entry name" value="Armadillo"/>
</dbReference>
<evidence type="ECO:0000313" key="8">
    <source>
        <dbReference type="EMBL" id="KAL2916983.1"/>
    </source>
</evidence>
<dbReference type="Gene3D" id="1.25.10.10">
    <property type="entry name" value="Leucine-rich Repeat Variant"/>
    <property type="match status" value="2"/>
</dbReference>
<dbReference type="EMBL" id="JADGIZ020000013">
    <property type="protein sequence ID" value="KAL2916983.1"/>
    <property type="molecule type" value="Genomic_DNA"/>
</dbReference>
<dbReference type="SUPFAM" id="SSF48371">
    <property type="entry name" value="ARM repeat"/>
    <property type="match status" value="2"/>
</dbReference>